<evidence type="ECO:0000313" key="3">
    <source>
        <dbReference type="EMBL" id="MDJ1183274.1"/>
    </source>
</evidence>
<dbReference type="PANTHER" id="PTHR12526:SF638">
    <property type="entry name" value="SPORE COAT PROTEIN SA"/>
    <property type="match status" value="1"/>
</dbReference>
<dbReference type="InterPro" id="IPR028098">
    <property type="entry name" value="Glyco_trans_4-like_N"/>
</dbReference>
<accession>A0ABT7BXL3</accession>
<dbReference type="InterPro" id="IPR001296">
    <property type="entry name" value="Glyco_trans_1"/>
</dbReference>
<dbReference type="RefSeq" id="WP_283757929.1">
    <property type="nucleotide sequence ID" value="NZ_JAQOSQ010000007.1"/>
</dbReference>
<name>A0ABT7BXL3_9CYAN</name>
<evidence type="ECO:0000259" key="1">
    <source>
        <dbReference type="Pfam" id="PF00534"/>
    </source>
</evidence>
<dbReference type="PANTHER" id="PTHR12526">
    <property type="entry name" value="GLYCOSYLTRANSFERASE"/>
    <property type="match status" value="1"/>
</dbReference>
<feature type="domain" description="Glycosyltransferase subfamily 4-like N-terminal" evidence="2">
    <location>
        <begin position="22"/>
        <end position="169"/>
    </location>
</feature>
<comment type="caution">
    <text evidence="3">The sequence shown here is derived from an EMBL/GenBank/DDBJ whole genome shotgun (WGS) entry which is preliminary data.</text>
</comment>
<evidence type="ECO:0000259" key="2">
    <source>
        <dbReference type="Pfam" id="PF13439"/>
    </source>
</evidence>
<sequence>MKIVLVCTEKLPVPCVRGGAIQTYIDGILPYLSKKHDVTVFSVTDPDLADSEVRDGVRYQRAAPGDSEAYYQAVADFVTKETFDWVVFYNRPKYLPAIARLAPKTRFLLSMHNEMFHEKKIAPDLARQCLDRVEKVVTVSQFIADGIDLLFPGYREKLQPVYAGVNLEQFQPRWTPLGQERRSQLLAEYGLEGRKVVVCVGRLTDKKGPHILLEAFPKVLAEHPSAVLLLVGSKWYGKNEENDYVRTLKEQATALGDSVRLTGFIKPNRVQDYFLLGDIFVCASQWQEPLARVHYEAMATGLCILTTVRGGNPEVIIPEKNGRLIEDYANPDAFATPINELLSDLALAENMGRNGRQLSEIHYSWSRVASDLLQVLEAPAPSLP</sequence>
<evidence type="ECO:0000313" key="4">
    <source>
        <dbReference type="Proteomes" id="UP001232992"/>
    </source>
</evidence>
<organism evidence="3 4">
    <name type="scientific">Roseofilum casamattae BLCC-M143</name>
    <dbReference type="NCBI Taxonomy" id="3022442"/>
    <lineage>
        <taxon>Bacteria</taxon>
        <taxon>Bacillati</taxon>
        <taxon>Cyanobacteriota</taxon>
        <taxon>Cyanophyceae</taxon>
        <taxon>Desertifilales</taxon>
        <taxon>Desertifilaceae</taxon>
        <taxon>Roseofilum</taxon>
        <taxon>Roseofilum casamattae</taxon>
    </lineage>
</organism>
<dbReference type="EMBL" id="JAQOSQ010000007">
    <property type="protein sequence ID" value="MDJ1183274.1"/>
    <property type="molecule type" value="Genomic_DNA"/>
</dbReference>
<keyword evidence="4" id="KW-1185">Reference proteome</keyword>
<dbReference type="SUPFAM" id="SSF53756">
    <property type="entry name" value="UDP-Glycosyltransferase/glycogen phosphorylase"/>
    <property type="match status" value="1"/>
</dbReference>
<gene>
    <name evidence="3" type="ORF">PMH09_08695</name>
</gene>
<dbReference type="Pfam" id="PF13439">
    <property type="entry name" value="Glyco_transf_4"/>
    <property type="match status" value="1"/>
</dbReference>
<dbReference type="Gene3D" id="3.40.50.2000">
    <property type="entry name" value="Glycogen Phosphorylase B"/>
    <property type="match status" value="2"/>
</dbReference>
<proteinExistence type="predicted"/>
<dbReference type="Pfam" id="PF00534">
    <property type="entry name" value="Glycos_transf_1"/>
    <property type="match status" value="1"/>
</dbReference>
<protein>
    <submittedName>
        <fullName evidence="3">Glycosyltransferase family 4 protein</fullName>
    </submittedName>
</protein>
<dbReference type="Proteomes" id="UP001232992">
    <property type="component" value="Unassembled WGS sequence"/>
</dbReference>
<reference evidence="3 4" key="1">
    <citation type="submission" date="2023-01" db="EMBL/GenBank/DDBJ databases">
        <title>Novel diversity within Roseofilum (Cyanobacteria; Desertifilaceae) from marine benthic mats with descriptions of four novel species.</title>
        <authorList>
            <person name="Wang Y."/>
            <person name="Berthold D.E."/>
            <person name="Hu J."/>
            <person name="Lefler F.W."/>
            <person name="Laughinghouse H.D. IV."/>
        </authorList>
    </citation>
    <scope>NUCLEOTIDE SEQUENCE [LARGE SCALE GENOMIC DNA]</scope>
    <source>
        <strain evidence="3 4">BLCC-M143</strain>
    </source>
</reference>
<feature type="domain" description="Glycosyl transferase family 1" evidence="1">
    <location>
        <begin position="192"/>
        <end position="357"/>
    </location>
</feature>
<dbReference type="CDD" id="cd03801">
    <property type="entry name" value="GT4_PimA-like"/>
    <property type="match status" value="1"/>
</dbReference>